<comment type="caution">
    <text evidence="1">The sequence shown here is derived from an EMBL/GenBank/DDBJ whole genome shotgun (WGS) entry which is preliminary data.</text>
</comment>
<accession>A0A5N5JVS6</accession>
<gene>
    <name evidence="1" type="ORF">DKX38_026072</name>
</gene>
<dbReference type="GO" id="GO:0046556">
    <property type="term" value="F:alpha-L-arabinofuranosidase activity"/>
    <property type="evidence" value="ECO:0007669"/>
    <property type="project" value="TreeGrafter"/>
</dbReference>
<dbReference type="AlphaFoldDB" id="A0A5N5JVS6"/>
<dbReference type="Proteomes" id="UP000326939">
    <property type="component" value="Chromosome 16"/>
</dbReference>
<organism evidence="1 2">
    <name type="scientific">Salix brachista</name>
    <dbReference type="NCBI Taxonomy" id="2182728"/>
    <lineage>
        <taxon>Eukaryota</taxon>
        <taxon>Viridiplantae</taxon>
        <taxon>Streptophyta</taxon>
        <taxon>Embryophyta</taxon>
        <taxon>Tracheophyta</taxon>
        <taxon>Spermatophyta</taxon>
        <taxon>Magnoliopsida</taxon>
        <taxon>eudicotyledons</taxon>
        <taxon>Gunneridae</taxon>
        <taxon>Pentapetalae</taxon>
        <taxon>rosids</taxon>
        <taxon>fabids</taxon>
        <taxon>Malpighiales</taxon>
        <taxon>Salicaceae</taxon>
        <taxon>Saliceae</taxon>
        <taxon>Salix</taxon>
    </lineage>
</organism>
<protein>
    <submittedName>
        <fullName evidence="1">Uncharacterized protein</fullName>
    </submittedName>
</protein>
<reference evidence="2" key="1">
    <citation type="journal article" date="2019" name="Gigascience">
        <title>De novo genome assembly of the endangered Acer yangbiense, a plant species with extremely small populations endemic to Yunnan Province, China.</title>
        <authorList>
            <person name="Yang J."/>
            <person name="Wariss H.M."/>
            <person name="Tao L."/>
            <person name="Zhang R."/>
            <person name="Yun Q."/>
            <person name="Hollingsworth P."/>
            <person name="Dao Z."/>
            <person name="Luo G."/>
            <person name="Guo H."/>
            <person name="Ma Y."/>
            <person name="Sun W."/>
        </authorList>
    </citation>
    <scope>NUCLEOTIDE SEQUENCE [LARGE SCALE GENOMIC DNA]</scope>
    <source>
        <strain evidence="2">cv. br00</strain>
    </source>
</reference>
<dbReference type="InterPro" id="IPR051563">
    <property type="entry name" value="Glycosyl_Hydrolase_51"/>
</dbReference>
<dbReference type="PANTHER" id="PTHR31776">
    <property type="entry name" value="ALPHA-L-ARABINOFURANOSIDASE 1"/>
    <property type="match status" value="1"/>
</dbReference>
<evidence type="ECO:0000313" key="2">
    <source>
        <dbReference type="Proteomes" id="UP000326939"/>
    </source>
</evidence>
<sequence>MCFFLPGNYLKVKDAIRSAYPDIKIISNYDGSSHSLDHPADYYDFQVFTSASNLFPRLISLIAHPALIQRCVICFYDNIWTKIYPKVCFEKELSMEREKINATENMAEEVRIRKVKS</sequence>
<dbReference type="EMBL" id="VDCV01000016">
    <property type="protein sequence ID" value="KAB5521753.1"/>
    <property type="molecule type" value="Genomic_DNA"/>
</dbReference>
<name>A0A5N5JVS6_9ROSI</name>
<evidence type="ECO:0000313" key="1">
    <source>
        <dbReference type="EMBL" id="KAB5521753.1"/>
    </source>
</evidence>
<keyword evidence="2" id="KW-1185">Reference proteome</keyword>
<proteinExistence type="predicted"/>
<dbReference type="PANTHER" id="PTHR31776:SF0">
    <property type="entry name" value="ALPHA-L-ARABINOFURANOSIDASE 1"/>
    <property type="match status" value="1"/>
</dbReference>